<organism>
    <name type="scientific">Branchiostoma floridae</name>
    <name type="common">Florida lancelet</name>
    <name type="synonym">Amphioxus</name>
    <dbReference type="NCBI Taxonomy" id="7739"/>
    <lineage>
        <taxon>Eukaryota</taxon>
        <taxon>Metazoa</taxon>
        <taxon>Chordata</taxon>
        <taxon>Cephalochordata</taxon>
        <taxon>Leptocardii</taxon>
        <taxon>Amphioxiformes</taxon>
        <taxon>Branchiostomatidae</taxon>
        <taxon>Branchiostoma</taxon>
    </lineage>
</organism>
<evidence type="ECO:0000313" key="1">
    <source>
        <dbReference type="EMBL" id="EEN47069.1"/>
    </source>
</evidence>
<protein>
    <submittedName>
        <fullName evidence="1">Uncharacterized protein</fullName>
    </submittedName>
</protein>
<dbReference type="InParanoid" id="C3ZKH0"/>
<proteinExistence type="predicted"/>
<sequence>METDDTRDDLKLPPATVIFSFKTRRFYIYGCKVACYDTSGNSKRRAIIKIEMEMRDTRNDLWLPPATVIFSFKTRRAEVNSPDIAASPTPASVAGAKPASLILGFDKAQQPLARKLNGVSDSTLRHRSWPSDLFCPGPASYSSLSVVSQLRSAPNNCLLSPKFFEANSSRILCGGSMEIPPARFLVLMTVIRAWTRDYFSLPFGVPARFGIASFQNCAKNWSVSKLQNSSAEMPICCSKTSAISSWNSAGTQLELGLCTRTELACTYCENG</sequence>
<reference evidence="1" key="1">
    <citation type="journal article" date="2008" name="Nature">
        <title>The amphioxus genome and the evolution of the chordate karyotype.</title>
        <authorList>
            <consortium name="US DOE Joint Genome Institute (JGI-PGF)"/>
            <person name="Putnam N.H."/>
            <person name="Butts T."/>
            <person name="Ferrier D.E.K."/>
            <person name="Furlong R.F."/>
            <person name="Hellsten U."/>
            <person name="Kawashima T."/>
            <person name="Robinson-Rechavi M."/>
            <person name="Shoguchi E."/>
            <person name="Terry A."/>
            <person name="Yu J.-K."/>
            <person name="Benito-Gutierrez E.L."/>
            <person name="Dubchak I."/>
            <person name="Garcia-Fernandez J."/>
            <person name="Gibson-Brown J.J."/>
            <person name="Grigoriev I.V."/>
            <person name="Horton A.C."/>
            <person name="de Jong P.J."/>
            <person name="Jurka J."/>
            <person name="Kapitonov V.V."/>
            <person name="Kohara Y."/>
            <person name="Kuroki Y."/>
            <person name="Lindquist E."/>
            <person name="Lucas S."/>
            <person name="Osoegawa K."/>
            <person name="Pennacchio L.A."/>
            <person name="Salamov A.A."/>
            <person name="Satou Y."/>
            <person name="Sauka-Spengler T."/>
            <person name="Schmutz J."/>
            <person name="Shin-I T."/>
            <person name="Toyoda A."/>
            <person name="Bronner-Fraser M."/>
            <person name="Fujiyama A."/>
            <person name="Holland L.Z."/>
            <person name="Holland P.W.H."/>
            <person name="Satoh N."/>
            <person name="Rokhsar D.S."/>
        </authorList>
    </citation>
    <scope>NUCLEOTIDE SEQUENCE [LARGE SCALE GENOMIC DNA]</scope>
    <source>
        <strain evidence="1">S238N-H82</strain>
        <tissue evidence="1">Testes</tissue>
    </source>
</reference>
<dbReference type="AlphaFoldDB" id="C3ZKH0"/>
<gene>
    <name evidence="1" type="ORF">BRAFLDRAFT_69387</name>
</gene>
<accession>C3ZKH0</accession>
<dbReference type="EMBL" id="GG666636">
    <property type="protein sequence ID" value="EEN47069.1"/>
    <property type="molecule type" value="Genomic_DNA"/>
</dbReference>
<name>C3ZKH0_BRAFL</name>